<name>A0ABT3N7D3_9BACT</name>
<reference evidence="3 4" key="1">
    <citation type="submission" date="2022-11" db="EMBL/GenBank/DDBJ databases">
        <title>Desulfobotulus tamanensis H1 sp. nov. - anaerobic, alkaliphilic, sulphate reducing bacterium isolated from terrestrial mud volcano.</title>
        <authorList>
            <person name="Frolova A."/>
            <person name="Merkel A.Y."/>
            <person name="Slobodkin A.I."/>
        </authorList>
    </citation>
    <scope>NUCLEOTIDE SEQUENCE [LARGE SCALE GENOMIC DNA]</scope>
    <source>
        <strain evidence="3 4">H1</strain>
    </source>
</reference>
<feature type="domain" description="AMIN" evidence="2">
    <location>
        <begin position="153"/>
        <end position="233"/>
    </location>
</feature>
<dbReference type="Pfam" id="PF11741">
    <property type="entry name" value="AMIN"/>
    <property type="match status" value="1"/>
</dbReference>
<organism evidence="3 4">
    <name type="scientific">Desulfobotulus pelophilus</name>
    <dbReference type="NCBI Taxonomy" id="2823377"/>
    <lineage>
        <taxon>Bacteria</taxon>
        <taxon>Pseudomonadati</taxon>
        <taxon>Thermodesulfobacteriota</taxon>
        <taxon>Desulfobacteria</taxon>
        <taxon>Desulfobacterales</taxon>
        <taxon>Desulfobacteraceae</taxon>
        <taxon>Desulfobotulus</taxon>
    </lineage>
</organism>
<dbReference type="InterPro" id="IPR021731">
    <property type="entry name" value="AMIN_dom"/>
</dbReference>
<feature type="region of interest" description="Disordered" evidence="1">
    <location>
        <begin position="69"/>
        <end position="99"/>
    </location>
</feature>
<dbReference type="Gene3D" id="2.60.40.3500">
    <property type="match status" value="1"/>
</dbReference>
<evidence type="ECO:0000313" key="4">
    <source>
        <dbReference type="Proteomes" id="UP001209681"/>
    </source>
</evidence>
<sequence>MLRWGFGLAGILLIVLWGVILGLQVMGSQKDPRAILETDAHQSSGRYVLVFPEEEKGVPGAVAAADVSENLVSSSDSEKEKRDVFAAGDGDPGEQPESAAIGFPESLEEVQSDVALPVTIEAAGKNTFPSVTGAAAVERKKEDSAVQPLLKEIRVEEGKQTVRILIDAGASIHDSKAFTLEKPRRIVLDLAGMGSRFKTEQSLDIASEAVIRIRHYSSGEKTRVVLDLREDWKGSFRTEVTGFGMHVLLEDGLF</sequence>
<proteinExistence type="predicted"/>
<evidence type="ECO:0000256" key="1">
    <source>
        <dbReference type="SAM" id="MobiDB-lite"/>
    </source>
</evidence>
<protein>
    <submittedName>
        <fullName evidence="3">AMIN domain-containing protein</fullName>
    </submittedName>
</protein>
<gene>
    <name evidence="3" type="ORF">OOT00_05140</name>
</gene>
<dbReference type="Proteomes" id="UP001209681">
    <property type="component" value="Unassembled WGS sequence"/>
</dbReference>
<dbReference type="RefSeq" id="WP_265424237.1">
    <property type="nucleotide sequence ID" value="NZ_JAPFPW010000004.1"/>
</dbReference>
<comment type="caution">
    <text evidence="3">The sequence shown here is derived from an EMBL/GenBank/DDBJ whole genome shotgun (WGS) entry which is preliminary data.</text>
</comment>
<evidence type="ECO:0000259" key="2">
    <source>
        <dbReference type="Pfam" id="PF11741"/>
    </source>
</evidence>
<accession>A0ABT3N7D3</accession>
<dbReference type="EMBL" id="JAPFPW010000004">
    <property type="protein sequence ID" value="MCW7753369.1"/>
    <property type="molecule type" value="Genomic_DNA"/>
</dbReference>
<keyword evidence="4" id="KW-1185">Reference proteome</keyword>
<evidence type="ECO:0000313" key="3">
    <source>
        <dbReference type="EMBL" id="MCW7753369.1"/>
    </source>
</evidence>